<dbReference type="STRING" id="1317122.ATO12_14350"/>
<sequence>MKTSKILIKPILFIILGLIVISGCDREETLQPTTIFEGEAESTDPLDIFLKQEFRDPYGCDVIYKFVDRYIDPTKSAVPPRRDVVQPIAELIKQAWIEPYNKASDQGEDFLKTYFPAEIVLIGSPLFNGDGTITLGVADAGVRVTLTQANEYAPGNTAWIIQTFRTLHHEFAHIVDQNFNFDVESFFKISSDDYTSQGTWTTLIEGGNENSTASINNAIVRGMVTPYGTSSVAEDFAEIIARIVTTDPAVFEATYITPIDCSAAGAPANCAEINTGKARIKQKYDAVVKYMKEDVGINLLTVRDEFLNSIN</sequence>
<dbReference type="SUPFAM" id="SSF55486">
    <property type="entry name" value="Metalloproteases ('zincins'), catalytic domain"/>
    <property type="match status" value="1"/>
</dbReference>
<dbReference type="eggNOG" id="ENOG502ZA2M">
    <property type="taxonomic scope" value="Bacteria"/>
</dbReference>
<comment type="caution">
    <text evidence="1">The sequence shown here is derived from an EMBL/GenBank/DDBJ whole genome shotgun (WGS) entry which is preliminary data.</text>
</comment>
<evidence type="ECO:0000313" key="2">
    <source>
        <dbReference type="Proteomes" id="UP000023541"/>
    </source>
</evidence>
<reference evidence="1 2" key="1">
    <citation type="submission" date="2014-04" db="EMBL/GenBank/DDBJ databases">
        <title>Aquimarina sp. 22II-S11-z7 Genome Sequencing.</title>
        <authorList>
            <person name="Lai Q."/>
        </authorList>
    </citation>
    <scope>NUCLEOTIDE SEQUENCE [LARGE SCALE GENOMIC DNA]</scope>
    <source>
        <strain evidence="1 2">22II-S11-z7</strain>
    </source>
</reference>
<dbReference type="InterPro" id="IPR030890">
    <property type="entry name" value="LP_HExxH_w_TonB"/>
</dbReference>
<dbReference type="Pfam" id="PF15890">
    <property type="entry name" value="Peptidase_Mx1"/>
    <property type="match status" value="1"/>
</dbReference>
<dbReference type="PROSITE" id="PS51257">
    <property type="entry name" value="PROKAR_LIPOPROTEIN"/>
    <property type="match status" value="1"/>
</dbReference>
<dbReference type="EMBL" id="AQRA01000004">
    <property type="protein sequence ID" value="EZH74053.1"/>
    <property type="molecule type" value="Genomic_DNA"/>
</dbReference>
<organism evidence="1 2">
    <name type="scientific">Aquimarina atlantica</name>
    <dbReference type="NCBI Taxonomy" id="1317122"/>
    <lineage>
        <taxon>Bacteria</taxon>
        <taxon>Pseudomonadati</taxon>
        <taxon>Bacteroidota</taxon>
        <taxon>Flavobacteriia</taxon>
        <taxon>Flavobacteriales</taxon>
        <taxon>Flavobacteriaceae</taxon>
        <taxon>Aquimarina</taxon>
    </lineage>
</organism>
<dbReference type="AlphaFoldDB" id="A0A023BWR3"/>
<name>A0A023BWR3_9FLAO</name>
<gene>
    <name evidence="1" type="ORF">ATO12_14350</name>
</gene>
<keyword evidence="2" id="KW-1185">Reference proteome</keyword>
<protein>
    <recommendedName>
        <fullName evidence="3">Substrate import-associated zinc metallohydrolase lipoprotein</fullName>
    </recommendedName>
</protein>
<evidence type="ECO:0008006" key="3">
    <source>
        <dbReference type="Google" id="ProtNLM"/>
    </source>
</evidence>
<proteinExistence type="predicted"/>
<accession>A0A023BWR3</accession>
<dbReference type="OrthoDB" id="1113652at2"/>
<dbReference type="Proteomes" id="UP000023541">
    <property type="component" value="Unassembled WGS sequence"/>
</dbReference>
<dbReference type="NCBIfam" id="TIGR04549">
    <property type="entry name" value="LP_HExxH_w_tonB"/>
    <property type="match status" value="1"/>
</dbReference>
<evidence type="ECO:0000313" key="1">
    <source>
        <dbReference type="EMBL" id="EZH74053.1"/>
    </source>
</evidence>
<dbReference type="Gene3D" id="3.40.390.70">
    <property type="match status" value="1"/>
</dbReference>
<dbReference type="RefSeq" id="WP_034241571.1">
    <property type="nucleotide sequence ID" value="NZ_AQRA01000004.1"/>
</dbReference>